<evidence type="ECO:0000313" key="2">
    <source>
        <dbReference type="EMBL" id="QHT19306.1"/>
    </source>
</evidence>
<proteinExistence type="predicted"/>
<organism evidence="2">
    <name type="scientific">viral metagenome</name>
    <dbReference type="NCBI Taxonomy" id="1070528"/>
    <lineage>
        <taxon>unclassified sequences</taxon>
        <taxon>metagenomes</taxon>
        <taxon>organismal metagenomes</taxon>
    </lineage>
</organism>
<reference evidence="2" key="1">
    <citation type="journal article" date="2020" name="Nature">
        <title>Giant virus diversity and host interactions through global metagenomics.</title>
        <authorList>
            <person name="Schulz F."/>
            <person name="Roux S."/>
            <person name="Paez-Espino D."/>
            <person name="Jungbluth S."/>
            <person name="Walsh D.A."/>
            <person name="Denef V.J."/>
            <person name="McMahon K.D."/>
            <person name="Konstantinidis K.T."/>
            <person name="Eloe-Fadrosh E.A."/>
            <person name="Kyrpides N.C."/>
            <person name="Woyke T."/>
        </authorList>
    </citation>
    <scope>NUCLEOTIDE SEQUENCE</scope>
    <source>
        <strain evidence="2">GVMAG-M-3300023174-57</strain>
    </source>
</reference>
<protein>
    <submittedName>
        <fullName evidence="2">Uncharacterized protein</fullName>
    </submittedName>
</protein>
<evidence type="ECO:0000256" key="1">
    <source>
        <dbReference type="SAM" id="MobiDB-lite"/>
    </source>
</evidence>
<feature type="region of interest" description="Disordered" evidence="1">
    <location>
        <begin position="1"/>
        <end position="21"/>
    </location>
</feature>
<name>A0A6C0DR07_9ZZZZ</name>
<sequence>MEPSVCKNIRSRRHPDRRCPNPATNGDYCGVHYKFPRPFQTQSQIGLRKSSESNDIVIPVDPVEPTRRIQRWWALYRGLRGFNRQGPARWLRTASTNSADFYSMEEITDISGSYVFSFADTDKIVYAFDIRSFATLLEKAGKEPPQNPYNRQPIAARTVTKALAYIKWSRKHGIDTRWAPIEPTTPDQQFGLRVTDLFQKIDELSYYTNTAWFTGMSADDHRCFYVELHDIWFHRAELSNEMRNTIIPPPARPFRLLIREVVALKSLEILRKTNLDLIRMFVSAATDRSDRSLGAMYVLTAMTLVNQDCAAQYPWMFESATPGIYARYRLFNTPAPTANLMQLLMGGGGGNQIIPLALPPPALEQQLLGNLLALLNAPPENEGE</sequence>
<accession>A0A6C0DR07</accession>
<dbReference type="EMBL" id="MN739664">
    <property type="protein sequence ID" value="QHT19306.1"/>
    <property type="molecule type" value="Genomic_DNA"/>
</dbReference>
<dbReference type="AlphaFoldDB" id="A0A6C0DR07"/>